<reference evidence="7 8" key="1">
    <citation type="submission" date="2019-06" db="EMBL/GenBank/DDBJ databases">
        <authorList>
            <person name="Li F."/>
        </authorList>
    </citation>
    <scope>NUCLEOTIDE SEQUENCE [LARGE SCALE GENOMIC DNA]</scope>
    <source>
        <strain evidence="7 8">10F1D-1</strain>
    </source>
</reference>
<evidence type="ECO:0000256" key="5">
    <source>
        <dbReference type="ARBA" id="ARBA00024179"/>
    </source>
</evidence>
<dbReference type="Gene3D" id="3.30.70.1020">
    <property type="entry name" value="Trehalose-6-phosphate phosphatase related protein, domain 2"/>
    <property type="match status" value="1"/>
</dbReference>
<dbReference type="GO" id="GO:0004805">
    <property type="term" value="F:trehalose-phosphatase activity"/>
    <property type="evidence" value="ECO:0007669"/>
    <property type="project" value="UniProtKB-EC"/>
</dbReference>
<dbReference type="EMBL" id="VHQG01000001">
    <property type="protein sequence ID" value="TPW77171.1"/>
    <property type="molecule type" value="Genomic_DNA"/>
</dbReference>
<dbReference type="GO" id="GO:0005992">
    <property type="term" value="P:trehalose biosynthetic process"/>
    <property type="evidence" value="ECO:0007669"/>
    <property type="project" value="UniProtKB-UniPathway"/>
</dbReference>
<comment type="caution">
    <text evidence="7">The sequence shown here is derived from an EMBL/GenBank/DDBJ whole genome shotgun (WGS) entry which is preliminary data.</text>
</comment>
<dbReference type="InterPro" id="IPR003337">
    <property type="entry name" value="Trehalose_PPase"/>
</dbReference>
<dbReference type="PANTHER" id="PTHR43768">
    <property type="entry name" value="TREHALOSE 6-PHOSPHATE PHOSPHATASE"/>
    <property type="match status" value="1"/>
</dbReference>
<dbReference type="NCBIfam" id="TIGR01484">
    <property type="entry name" value="HAD-SF-IIB"/>
    <property type="match status" value="1"/>
</dbReference>
<dbReference type="GO" id="GO:0046872">
    <property type="term" value="F:metal ion binding"/>
    <property type="evidence" value="ECO:0007669"/>
    <property type="project" value="UniProtKB-KW"/>
</dbReference>
<keyword evidence="4 6" id="KW-0378">Hydrolase</keyword>
<sequence>MTPGEGLGEVVRDAATTSGRASAHPEPLADPLAGALRELAHQRRLLVALDFDGTLAPEVDDPEKARALPEARAAVLRLNALPNTRVAMVSGRALESLIHVTDLPDDVLLVGSHGIELRLDNPDDALALNDREQEDVEVLHEVLGEVADSLDDVWLEPKPAGFALHTRLASDRASRVAHLVALSETAAELDNLTVRHGKNVLEFSVRSTTKGEAVEHLRRYVKADAVFYAGDDVTDEDAFAALEAHDLGLRSGDGDTVAAYRVDGPAEVAAALAALATFREGDVHEQ</sequence>
<accession>A0A506XWN8</accession>
<keyword evidence="6" id="KW-0460">Magnesium</keyword>
<evidence type="ECO:0000256" key="3">
    <source>
        <dbReference type="ARBA" id="ARBA00008770"/>
    </source>
</evidence>
<dbReference type="OrthoDB" id="9816160at2"/>
<protein>
    <recommendedName>
        <fullName evidence="6">Trehalose 6-phosphate phosphatase</fullName>
        <ecNumber evidence="6">3.1.3.12</ecNumber>
    </recommendedName>
</protein>
<dbReference type="InterPro" id="IPR044651">
    <property type="entry name" value="OTSB-like"/>
</dbReference>
<dbReference type="RefSeq" id="WP_141161699.1">
    <property type="nucleotide sequence ID" value="NZ_VHQG01000001.1"/>
</dbReference>
<dbReference type="InterPro" id="IPR006379">
    <property type="entry name" value="HAD-SF_hydro_IIB"/>
</dbReference>
<gene>
    <name evidence="7" type="primary">otsB</name>
    <name evidence="7" type="ORF">FJ657_00200</name>
</gene>
<organism evidence="7 8">
    <name type="scientific">Schumannella soli</name>
    <dbReference type="NCBI Taxonomy" id="2590779"/>
    <lineage>
        <taxon>Bacteria</taxon>
        <taxon>Bacillati</taxon>
        <taxon>Actinomycetota</taxon>
        <taxon>Actinomycetes</taxon>
        <taxon>Micrococcales</taxon>
        <taxon>Microbacteriaceae</taxon>
        <taxon>Schumannella</taxon>
    </lineage>
</organism>
<evidence type="ECO:0000256" key="6">
    <source>
        <dbReference type="RuleBase" id="RU361117"/>
    </source>
</evidence>
<dbReference type="InterPro" id="IPR036412">
    <property type="entry name" value="HAD-like_sf"/>
</dbReference>
<dbReference type="NCBIfam" id="TIGR00685">
    <property type="entry name" value="T6PP"/>
    <property type="match status" value="1"/>
</dbReference>
<comment type="similarity">
    <text evidence="3 6">Belongs to the trehalose phosphatase family.</text>
</comment>
<dbReference type="PANTHER" id="PTHR43768:SF3">
    <property type="entry name" value="TREHALOSE 6-PHOSPHATE PHOSPHATASE"/>
    <property type="match status" value="1"/>
</dbReference>
<dbReference type="EC" id="3.1.3.12" evidence="6"/>
<keyword evidence="8" id="KW-1185">Reference proteome</keyword>
<dbReference type="UniPathway" id="UPA00299"/>
<evidence type="ECO:0000313" key="8">
    <source>
        <dbReference type="Proteomes" id="UP000316252"/>
    </source>
</evidence>
<dbReference type="Pfam" id="PF02358">
    <property type="entry name" value="Trehalose_PPase"/>
    <property type="match status" value="1"/>
</dbReference>
<proteinExistence type="inferred from homology"/>
<dbReference type="SUPFAM" id="SSF56784">
    <property type="entry name" value="HAD-like"/>
    <property type="match status" value="1"/>
</dbReference>
<evidence type="ECO:0000256" key="2">
    <source>
        <dbReference type="ARBA" id="ARBA00005199"/>
    </source>
</evidence>
<comment type="catalytic activity">
    <reaction evidence="1 6">
        <text>alpha,alpha-trehalose 6-phosphate + H2O = alpha,alpha-trehalose + phosphate</text>
        <dbReference type="Rhea" id="RHEA:23420"/>
        <dbReference type="ChEBI" id="CHEBI:15377"/>
        <dbReference type="ChEBI" id="CHEBI:16551"/>
        <dbReference type="ChEBI" id="CHEBI:43474"/>
        <dbReference type="ChEBI" id="CHEBI:58429"/>
        <dbReference type="EC" id="3.1.3.12"/>
    </reaction>
</comment>
<dbReference type="Proteomes" id="UP000316252">
    <property type="component" value="Unassembled WGS sequence"/>
</dbReference>
<dbReference type="Gene3D" id="3.40.50.1000">
    <property type="entry name" value="HAD superfamily/HAD-like"/>
    <property type="match status" value="1"/>
</dbReference>
<keyword evidence="6" id="KW-0479">Metal-binding</keyword>
<dbReference type="AlphaFoldDB" id="A0A506XWN8"/>
<evidence type="ECO:0000313" key="7">
    <source>
        <dbReference type="EMBL" id="TPW77171.1"/>
    </source>
</evidence>
<comment type="cofactor">
    <cofactor evidence="6">
        <name>Mg(2+)</name>
        <dbReference type="ChEBI" id="CHEBI:18420"/>
    </cofactor>
</comment>
<name>A0A506XWN8_9MICO</name>
<comment type="pathway">
    <text evidence="2 6">Glycan biosynthesis; trehalose biosynthesis.</text>
</comment>
<dbReference type="InterPro" id="IPR023214">
    <property type="entry name" value="HAD_sf"/>
</dbReference>
<evidence type="ECO:0000256" key="4">
    <source>
        <dbReference type="ARBA" id="ARBA00022801"/>
    </source>
</evidence>
<evidence type="ECO:0000256" key="1">
    <source>
        <dbReference type="ARBA" id="ARBA00000500"/>
    </source>
</evidence>
<comment type="function">
    <text evidence="5 6">Removes the phosphate from trehalose 6-phosphate to produce free trehalose.</text>
</comment>